<dbReference type="AlphaFoldDB" id="A0A6N1V8Q7"/>
<feature type="transmembrane region" description="Helical" evidence="1">
    <location>
        <begin position="167"/>
        <end position="188"/>
    </location>
</feature>
<feature type="transmembrane region" description="Helical" evidence="1">
    <location>
        <begin position="139"/>
        <end position="161"/>
    </location>
</feature>
<accession>A0A6N1V8Q7</accession>
<proteinExistence type="predicted"/>
<keyword evidence="2" id="KW-0732">Signal</keyword>
<organism evidence="3 4">
    <name type="scientific">Oricola thermophila</name>
    <dbReference type="NCBI Taxonomy" id="2742145"/>
    <lineage>
        <taxon>Bacteria</taxon>
        <taxon>Pseudomonadati</taxon>
        <taxon>Pseudomonadota</taxon>
        <taxon>Alphaproteobacteria</taxon>
        <taxon>Hyphomicrobiales</taxon>
        <taxon>Ahrensiaceae</taxon>
        <taxon>Oricola</taxon>
    </lineage>
</organism>
<dbReference type="InterPro" id="IPR007038">
    <property type="entry name" value="HupE_UreJ"/>
</dbReference>
<dbReference type="Pfam" id="PF04955">
    <property type="entry name" value="HupE_UreJ"/>
    <property type="match status" value="1"/>
</dbReference>
<keyword evidence="1" id="KW-1133">Transmembrane helix</keyword>
<sequence length="189" mass="18402">MTFAYKRLFAAAGLTLAATPALAHTGGAVSGFASGLAHPVLGVDHLMAMVAVGIWSAAGPARTAWRGPALFIAVLGLGAVLGMSGLALPFVEPGILASIFVLGAMIVAARFLPAAAGMAAIAGFALLHGHAHGVEAAGAVSGYMAGLVLTSALLHAGGYVVGRLVSGMRYGMIVSGMAVAAGGLVLAAG</sequence>
<feature type="chain" id="PRO_5027043413" evidence="2">
    <location>
        <begin position="24"/>
        <end position="189"/>
    </location>
</feature>
<keyword evidence="1" id="KW-0472">Membrane</keyword>
<keyword evidence="4" id="KW-1185">Reference proteome</keyword>
<dbReference type="PIRSF" id="PIRSF016919">
    <property type="entry name" value="HupE_UreJ"/>
    <property type="match status" value="1"/>
</dbReference>
<gene>
    <name evidence="3" type="ORF">HTY61_01945</name>
</gene>
<dbReference type="EMBL" id="CP054836">
    <property type="protein sequence ID" value="QKV17310.1"/>
    <property type="molecule type" value="Genomic_DNA"/>
</dbReference>
<name>A0A6N1V8Q7_9HYPH</name>
<protein>
    <submittedName>
        <fullName evidence="3">HupE/UreJ family protein</fullName>
    </submittedName>
</protein>
<evidence type="ECO:0000256" key="1">
    <source>
        <dbReference type="SAM" id="Phobius"/>
    </source>
</evidence>
<keyword evidence="1" id="KW-0812">Transmembrane</keyword>
<dbReference type="RefSeq" id="WP_175275206.1">
    <property type="nucleotide sequence ID" value="NZ_CP054836.1"/>
</dbReference>
<feature type="transmembrane region" description="Helical" evidence="1">
    <location>
        <begin position="97"/>
        <end position="127"/>
    </location>
</feature>
<feature type="transmembrane region" description="Helical" evidence="1">
    <location>
        <begin position="39"/>
        <end position="58"/>
    </location>
</feature>
<evidence type="ECO:0000256" key="2">
    <source>
        <dbReference type="SAM" id="SignalP"/>
    </source>
</evidence>
<evidence type="ECO:0000313" key="4">
    <source>
        <dbReference type="Proteomes" id="UP000509367"/>
    </source>
</evidence>
<dbReference type="Proteomes" id="UP000509367">
    <property type="component" value="Chromosome"/>
</dbReference>
<evidence type="ECO:0000313" key="3">
    <source>
        <dbReference type="EMBL" id="QKV17310.1"/>
    </source>
</evidence>
<feature type="transmembrane region" description="Helical" evidence="1">
    <location>
        <begin position="70"/>
        <end position="91"/>
    </location>
</feature>
<feature type="signal peptide" evidence="2">
    <location>
        <begin position="1"/>
        <end position="23"/>
    </location>
</feature>
<dbReference type="KEGG" id="orm:HTY61_01945"/>
<reference evidence="3 4" key="1">
    <citation type="submission" date="2020-06" db="EMBL/GenBank/DDBJ databases">
        <title>Oricola thermophila sp. nov. isolated from a tidal sediments.</title>
        <authorList>
            <person name="Kwon K.K."/>
            <person name="Yang S.-H."/>
            <person name="Park M.-J."/>
        </authorList>
    </citation>
    <scope>NUCLEOTIDE SEQUENCE [LARGE SCALE GENOMIC DNA]</scope>
    <source>
        <strain evidence="3 4">MEBiC13590</strain>
    </source>
</reference>